<dbReference type="PROSITE" id="PS50977">
    <property type="entry name" value="HTH_TETR_2"/>
    <property type="match status" value="1"/>
</dbReference>
<proteinExistence type="predicted"/>
<dbReference type="PRINTS" id="PR00455">
    <property type="entry name" value="HTHTETR"/>
</dbReference>
<protein>
    <recommendedName>
        <fullName evidence="3">HTH tetR-type domain-containing protein</fullName>
    </recommendedName>
</protein>
<keyword evidence="1 2" id="KW-0238">DNA-binding</keyword>
<dbReference type="InterPro" id="IPR009057">
    <property type="entry name" value="Homeodomain-like_sf"/>
</dbReference>
<dbReference type="PANTHER" id="PTHR43479:SF11">
    <property type="entry name" value="ACREF_ENVCD OPERON REPRESSOR-RELATED"/>
    <property type="match status" value="1"/>
</dbReference>
<dbReference type="Proteomes" id="UP000177579">
    <property type="component" value="Unassembled WGS sequence"/>
</dbReference>
<evidence type="ECO:0000259" key="3">
    <source>
        <dbReference type="PROSITE" id="PS50977"/>
    </source>
</evidence>
<dbReference type="PANTHER" id="PTHR43479">
    <property type="entry name" value="ACREF/ENVCD OPERON REPRESSOR-RELATED"/>
    <property type="match status" value="1"/>
</dbReference>
<comment type="caution">
    <text evidence="4">The sequence shown here is derived from an EMBL/GenBank/DDBJ whole genome shotgun (WGS) entry which is preliminary data.</text>
</comment>
<feature type="domain" description="HTH tetR-type" evidence="3">
    <location>
        <begin position="3"/>
        <end position="63"/>
    </location>
</feature>
<dbReference type="Gene3D" id="1.10.357.10">
    <property type="entry name" value="Tetracycline Repressor, domain 2"/>
    <property type="match status" value="1"/>
</dbReference>
<dbReference type="AlphaFoldDB" id="A0A1F5TRL4"/>
<dbReference type="Gene3D" id="1.10.10.60">
    <property type="entry name" value="Homeodomain-like"/>
    <property type="match status" value="1"/>
</dbReference>
<evidence type="ECO:0000313" key="4">
    <source>
        <dbReference type="EMBL" id="OGF41499.1"/>
    </source>
</evidence>
<organism evidence="4 5">
    <name type="scientific">Candidatus Falkowbacteria bacterium RIFOXYD2_FULL_34_120</name>
    <dbReference type="NCBI Taxonomy" id="1798007"/>
    <lineage>
        <taxon>Bacteria</taxon>
        <taxon>Candidatus Falkowiibacteriota</taxon>
    </lineage>
</organism>
<dbReference type="EMBL" id="MFGO01000008">
    <property type="protein sequence ID" value="OGF41499.1"/>
    <property type="molecule type" value="Genomic_DNA"/>
</dbReference>
<dbReference type="SUPFAM" id="SSF46689">
    <property type="entry name" value="Homeodomain-like"/>
    <property type="match status" value="1"/>
</dbReference>
<evidence type="ECO:0000313" key="5">
    <source>
        <dbReference type="Proteomes" id="UP000177579"/>
    </source>
</evidence>
<dbReference type="Pfam" id="PF00440">
    <property type="entry name" value="TetR_N"/>
    <property type="match status" value="1"/>
</dbReference>
<feature type="DNA-binding region" description="H-T-H motif" evidence="2">
    <location>
        <begin position="26"/>
        <end position="45"/>
    </location>
</feature>
<gene>
    <name evidence="4" type="ORF">A2531_02295</name>
</gene>
<reference evidence="4 5" key="1">
    <citation type="journal article" date="2016" name="Nat. Commun.">
        <title>Thousands of microbial genomes shed light on interconnected biogeochemical processes in an aquifer system.</title>
        <authorList>
            <person name="Anantharaman K."/>
            <person name="Brown C.T."/>
            <person name="Hug L.A."/>
            <person name="Sharon I."/>
            <person name="Castelle C.J."/>
            <person name="Probst A.J."/>
            <person name="Thomas B.C."/>
            <person name="Singh A."/>
            <person name="Wilkins M.J."/>
            <person name="Karaoz U."/>
            <person name="Brodie E.L."/>
            <person name="Williams K.H."/>
            <person name="Hubbard S.S."/>
            <person name="Banfield J.F."/>
        </authorList>
    </citation>
    <scope>NUCLEOTIDE SEQUENCE [LARGE SCALE GENOMIC DNA]</scope>
</reference>
<evidence type="ECO:0000256" key="1">
    <source>
        <dbReference type="ARBA" id="ARBA00023125"/>
    </source>
</evidence>
<accession>A0A1F5TRL4</accession>
<sequence>MPKTTKKQIITTAKELFSVYNYDSVSMNDIAQKLNISKPALYHHFANKGEIYLGAVQDVYGYFIKNFEKIIKKNIKTKEKLKKILSLFLELKLCKNKKNECHNMIIMQKLSKHDENATIFLKKAKNQLYKTLSPLFDEIIEKNNNLKNIKKEFLFLLIFGTINSYALNKAMLNEEVLNKKEVINYIIKLILK</sequence>
<dbReference type="InterPro" id="IPR050624">
    <property type="entry name" value="HTH-type_Tx_Regulator"/>
</dbReference>
<dbReference type="GO" id="GO:0003677">
    <property type="term" value="F:DNA binding"/>
    <property type="evidence" value="ECO:0007669"/>
    <property type="project" value="UniProtKB-UniRule"/>
</dbReference>
<dbReference type="InterPro" id="IPR001647">
    <property type="entry name" value="HTH_TetR"/>
</dbReference>
<name>A0A1F5TRL4_9BACT</name>
<evidence type="ECO:0000256" key="2">
    <source>
        <dbReference type="PROSITE-ProRule" id="PRU00335"/>
    </source>
</evidence>